<feature type="region of interest" description="Domain III" evidence="6">
    <location>
        <begin position="158"/>
        <end position="207"/>
    </location>
</feature>
<keyword evidence="8" id="KW-0347">Helicase</keyword>
<dbReference type="GO" id="GO:0006281">
    <property type="term" value="P:DNA repair"/>
    <property type="evidence" value="ECO:0007669"/>
    <property type="project" value="UniProtKB-UniRule"/>
</dbReference>
<dbReference type="GO" id="GO:0009378">
    <property type="term" value="F:four-way junction helicase activity"/>
    <property type="evidence" value="ECO:0007669"/>
    <property type="project" value="InterPro"/>
</dbReference>
<feature type="domain" description="Helix-hairpin-helix DNA-binding motif class 1" evidence="7">
    <location>
        <begin position="113"/>
        <end position="132"/>
    </location>
</feature>
<proteinExistence type="inferred from homology"/>
<accession>A0A0P8DGI2</accession>
<evidence type="ECO:0000256" key="2">
    <source>
        <dbReference type="ARBA" id="ARBA00022763"/>
    </source>
</evidence>
<dbReference type="Gene3D" id="2.40.50.140">
    <property type="entry name" value="Nucleic acid-binding proteins"/>
    <property type="match status" value="1"/>
</dbReference>
<dbReference type="HAMAP" id="MF_00031">
    <property type="entry name" value="DNA_HJ_migration_RuvA"/>
    <property type="match status" value="1"/>
</dbReference>
<gene>
    <name evidence="6 8" type="primary">ruvA</name>
    <name evidence="8" type="ORF">HLUCCA11_10050</name>
</gene>
<dbReference type="InterPro" id="IPR010994">
    <property type="entry name" value="RuvA_2-like"/>
</dbReference>
<dbReference type="Pfam" id="PF14520">
    <property type="entry name" value="HHH_5"/>
    <property type="match status" value="1"/>
</dbReference>
<protein>
    <recommendedName>
        <fullName evidence="6">Holliday junction branch migration complex subunit RuvA</fullName>
    </recommendedName>
</protein>
<comment type="domain">
    <text evidence="6">Has three domains with a flexible linker between the domains II and III and assumes an 'L' shape. Domain III is highly mobile and contacts RuvB.</text>
</comment>
<evidence type="ECO:0000313" key="9">
    <source>
        <dbReference type="Proteomes" id="UP000050465"/>
    </source>
</evidence>
<comment type="subcellular location">
    <subcellularLocation>
        <location evidence="6">Cytoplasm</location>
    </subcellularLocation>
</comment>
<dbReference type="InterPro" id="IPR013849">
    <property type="entry name" value="DNA_helicase_Holl-junc_RuvA_I"/>
</dbReference>
<comment type="function">
    <text evidence="6">The RuvA-RuvB-RuvC complex processes Holliday junction (HJ) DNA during genetic recombination and DNA repair, while the RuvA-RuvB complex plays an important role in the rescue of blocked DNA replication forks via replication fork reversal (RFR). RuvA specifically binds to HJ cruciform DNA, conferring on it an open structure. The RuvB hexamer acts as an ATP-dependent pump, pulling dsDNA into and through the RuvAB complex. HJ branch migration allows RuvC to scan DNA until it finds its consensus sequence, where it cleaves and resolves the cruciform DNA.</text>
</comment>
<comment type="subunit">
    <text evidence="6">Homotetramer. Forms an RuvA(8)-RuvB(12)-Holliday junction (HJ) complex. HJ DNA is sandwiched between 2 RuvA tetramers; dsDNA enters through RuvA and exits via RuvB. An RuvB hexamer assembles on each DNA strand where it exits the tetramer. Each RuvB hexamer is contacted by two RuvA subunits (via domain III) on 2 adjacent RuvB subunits; this complex drives branch migration. In the full resolvosome a probable DNA-RuvA(4)-RuvB(12)-RuvC(2) complex forms which resolves the HJ.</text>
</comment>
<keyword evidence="8" id="KW-0067">ATP-binding</keyword>
<keyword evidence="8" id="KW-0378">Hydrolase</keyword>
<sequence>MIGYIKGFLADSQKLPNGRVILTVDAGGVGYDMQVNPRSLSELPPVGDPVQIFTHLQSREDLQVLFGFSSRAERDVFRLLISVSGIGPQMGMALLDTLGINELIQSVVNGNARVLSQTPGVGNKTAERIILELKTKLSEWRQHSGLIAPTGGPISGVQEDVEMMLMALGYTNSEISKALVAVGSSTALSKSKDTEAWIREAIAWLSR</sequence>
<keyword evidence="8" id="KW-0547">Nucleotide-binding</keyword>
<dbReference type="GO" id="GO:0048476">
    <property type="term" value="C:Holliday junction resolvase complex"/>
    <property type="evidence" value="ECO:0007669"/>
    <property type="project" value="UniProtKB-UniRule"/>
</dbReference>
<dbReference type="NCBIfam" id="TIGR00084">
    <property type="entry name" value="ruvA"/>
    <property type="match status" value="1"/>
</dbReference>
<dbReference type="SUPFAM" id="SSF50249">
    <property type="entry name" value="Nucleic acid-binding proteins"/>
    <property type="match status" value="1"/>
</dbReference>
<dbReference type="InterPro" id="IPR011114">
    <property type="entry name" value="RuvA_C"/>
</dbReference>
<dbReference type="GO" id="GO:0006310">
    <property type="term" value="P:DNA recombination"/>
    <property type="evidence" value="ECO:0007669"/>
    <property type="project" value="UniProtKB-UniRule"/>
</dbReference>
<keyword evidence="2 6" id="KW-0227">DNA damage</keyword>
<evidence type="ECO:0000256" key="4">
    <source>
        <dbReference type="ARBA" id="ARBA00023172"/>
    </source>
</evidence>
<keyword evidence="4 6" id="KW-0233">DNA recombination</keyword>
<evidence type="ECO:0000259" key="7">
    <source>
        <dbReference type="SMART" id="SM00278"/>
    </source>
</evidence>
<keyword evidence="1 6" id="KW-0963">Cytoplasm</keyword>
<dbReference type="Proteomes" id="UP000050465">
    <property type="component" value="Unassembled WGS sequence"/>
</dbReference>
<dbReference type="InterPro" id="IPR000085">
    <property type="entry name" value="RuvA"/>
</dbReference>
<dbReference type="GO" id="GO:0000400">
    <property type="term" value="F:four-way junction DNA binding"/>
    <property type="evidence" value="ECO:0007669"/>
    <property type="project" value="UniProtKB-UniRule"/>
</dbReference>
<dbReference type="AlphaFoldDB" id="A0A0P8DGI2"/>
<comment type="similarity">
    <text evidence="6">Belongs to the RuvA family.</text>
</comment>
<dbReference type="GO" id="GO:0005737">
    <property type="term" value="C:cytoplasm"/>
    <property type="evidence" value="ECO:0007669"/>
    <property type="project" value="UniProtKB-SubCell"/>
</dbReference>
<dbReference type="SUPFAM" id="SSF46929">
    <property type="entry name" value="DNA helicase RuvA subunit, C-terminal domain"/>
    <property type="match status" value="1"/>
</dbReference>
<keyword evidence="3 6" id="KW-0238">DNA-binding</keyword>
<dbReference type="SMART" id="SM00278">
    <property type="entry name" value="HhH1"/>
    <property type="match status" value="2"/>
</dbReference>
<dbReference type="SUPFAM" id="SSF47781">
    <property type="entry name" value="RuvA domain 2-like"/>
    <property type="match status" value="1"/>
</dbReference>
<evidence type="ECO:0000256" key="3">
    <source>
        <dbReference type="ARBA" id="ARBA00023125"/>
    </source>
</evidence>
<organism evidence="8 9">
    <name type="scientific">Phormidesmis priestleyi Ana</name>
    <dbReference type="NCBI Taxonomy" id="1666911"/>
    <lineage>
        <taxon>Bacteria</taxon>
        <taxon>Bacillati</taxon>
        <taxon>Cyanobacteriota</taxon>
        <taxon>Cyanophyceae</taxon>
        <taxon>Leptolyngbyales</taxon>
        <taxon>Leptolyngbyaceae</taxon>
        <taxon>Phormidesmis</taxon>
    </lineage>
</organism>
<evidence type="ECO:0000256" key="6">
    <source>
        <dbReference type="HAMAP-Rule" id="MF_00031"/>
    </source>
</evidence>
<evidence type="ECO:0000256" key="1">
    <source>
        <dbReference type="ARBA" id="ARBA00022490"/>
    </source>
</evidence>
<dbReference type="EMBL" id="LJZR01000011">
    <property type="protein sequence ID" value="KPQ35583.1"/>
    <property type="molecule type" value="Genomic_DNA"/>
</dbReference>
<dbReference type="InterPro" id="IPR036267">
    <property type="entry name" value="RuvA_C_sf"/>
</dbReference>
<keyword evidence="5 6" id="KW-0234">DNA repair</keyword>
<evidence type="ECO:0000256" key="5">
    <source>
        <dbReference type="ARBA" id="ARBA00023204"/>
    </source>
</evidence>
<dbReference type="Gene3D" id="1.10.150.20">
    <property type="entry name" value="5' to 3' exonuclease, C-terminal subdomain"/>
    <property type="match status" value="1"/>
</dbReference>
<dbReference type="GO" id="GO:0005524">
    <property type="term" value="F:ATP binding"/>
    <property type="evidence" value="ECO:0007669"/>
    <property type="project" value="InterPro"/>
</dbReference>
<dbReference type="CDD" id="cd14332">
    <property type="entry name" value="UBA_RuvA_C"/>
    <property type="match status" value="1"/>
</dbReference>
<comment type="caution">
    <text evidence="8">The sequence shown here is derived from an EMBL/GenBank/DDBJ whole genome shotgun (WGS) entry which is preliminary data.</text>
</comment>
<dbReference type="Pfam" id="PF01330">
    <property type="entry name" value="RuvA_N"/>
    <property type="match status" value="1"/>
</dbReference>
<feature type="domain" description="Helix-hairpin-helix DNA-binding motif class 1" evidence="7">
    <location>
        <begin position="78"/>
        <end position="97"/>
    </location>
</feature>
<comment type="caution">
    <text evidence="6">Lacks conserved residue(s) required for the propagation of feature annotation.</text>
</comment>
<name>A0A0P8DGI2_9CYAN</name>
<evidence type="ECO:0000313" key="8">
    <source>
        <dbReference type="EMBL" id="KPQ35583.1"/>
    </source>
</evidence>
<dbReference type="PATRIC" id="fig|1666911.3.peg.5334"/>
<dbReference type="Pfam" id="PF07499">
    <property type="entry name" value="RuvA_C"/>
    <property type="match status" value="1"/>
</dbReference>
<dbReference type="InterPro" id="IPR003583">
    <property type="entry name" value="Hlx-hairpin-Hlx_DNA-bd_motif"/>
</dbReference>
<dbReference type="InterPro" id="IPR012340">
    <property type="entry name" value="NA-bd_OB-fold"/>
</dbReference>
<reference evidence="8 9" key="1">
    <citation type="submission" date="2015-09" db="EMBL/GenBank/DDBJ databases">
        <title>Identification and resolution of microdiversity through metagenomic sequencing of parallel consortia.</title>
        <authorList>
            <person name="Nelson W.C."/>
            <person name="Romine M.F."/>
            <person name="Lindemann S.R."/>
        </authorList>
    </citation>
    <scope>NUCLEOTIDE SEQUENCE [LARGE SCALE GENOMIC DNA]</scope>
    <source>
        <strain evidence="8">Ana</strain>
    </source>
</reference>
<dbReference type="GO" id="GO:0009379">
    <property type="term" value="C:Holliday junction helicase complex"/>
    <property type="evidence" value="ECO:0007669"/>
    <property type="project" value="InterPro"/>
</dbReference>
<dbReference type="STRING" id="1666911.HLUCCA11_10050"/>